<evidence type="ECO:0000259" key="1">
    <source>
        <dbReference type="Pfam" id="PF13463"/>
    </source>
</evidence>
<reference evidence="2 3" key="1">
    <citation type="submission" date="2020-09" db="EMBL/GenBank/DDBJ databases">
        <title>Genome sequences of type strains of Chitinophaga qingshengii and Chitinophaga varians.</title>
        <authorList>
            <person name="Kittiwongwattana C."/>
        </authorList>
    </citation>
    <scope>NUCLEOTIDE SEQUENCE [LARGE SCALE GENOMIC DNA]</scope>
    <source>
        <strain evidence="2 3">JCM 30026</strain>
    </source>
</reference>
<evidence type="ECO:0000313" key="2">
    <source>
        <dbReference type="EMBL" id="MBC9932103.1"/>
    </source>
</evidence>
<evidence type="ECO:0000313" key="3">
    <source>
        <dbReference type="Proteomes" id="UP000659124"/>
    </source>
</evidence>
<dbReference type="InterPro" id="IPR036388">
    <property type="entry name" value="WH-like_DNA-bd_sf"/>
</dbReference>
<dbReference type="EMBL" id="JACVFC010000002">
    <property type="protein sequence ID" value="MBC9932103.1"/>
    <property type="molecule type" value="Genomic_DNA"/>
</dbReference>
<dbReference type="SUPFAM" id="SSF46785">
    <property type="entry name" value="Winged helix' DNA-binding domain"/>
    <property type="match status" value="1"/>
</dbReference>
<dbReference type="InterPro" id="IPR036390">
    <property type="entry name" value="WH_DNA-bd_sf"/>
</dbReference>
<accession>A0ABR7TQ62</accession>
<name>A0ABR7TQ62_9BACT</name>
<dbReference type="Gene3D" id="1.10.10.10">
    <property type="entry name" value="Winged helix-like DNA-binding domain superfamily/Winged helix DNA-binding domain"/>
    <property type="match status" value="1"/>
</dbReference>
<sequence>MTPLMELITAWEAYAGKIEKPAVADFCIQYLRKQASRKKDKSGEVPEHGMETLMAELIGRMGAMHSTYSKIMMREWPDIELEWFYLLNIIKCKKEARKTDIINLGLLELSTGIDILNRMKKKALITEKNDPADKRAKLISITEKGSALLYKIGASLYKVSYILYHDVEDEDKKALVGILGLAQHRGRQSLAEGKQRKIDDMLEERYGKNAIAAVDAAFSREVKYREQMLAARKDEPVDDIIRSLYK</sequence>
<keyword evidence="3" id="KW-1185">Reference proteome</keyword>
<feature type="domain" description="HTH marR-type" evidence="1">
    <location>
        <begin position="86"/>
        <end position="145"/>
    </location>
</feature>
<proteinExistence type="predicted"/>
<protein>
    <submittedName>
        <fullName evidence="2">MarR family transcriptional regulator</fullName>
    </submittedName>
</protein>
<dbReference type="InterPro" id="IPR000835">
    <property type="entry name" value="HTH_MarR-typ"/>
</dbReference>
<dbReference type="Pfam" id="PF13463">
    <property type="entry name" value="HTH_27"/>
    <property type="match status" value="1"/>
</dbReference>
<gene>
    <name evidence="2" type="ORF">ICL07_17085</name>
</gene>
<dbReference type="Proteomes" id="UP000659124">
    <property type="component" value="Unassembled WGS sequence"/>
</dbReference>
<dbReference type="RefSeq" id="WP_188089238.1">
    <property type="nucleotide sequence ID" value="NZ_JACVFC010000002.1"/>
</dbReference>
<comment type="caution">
    <text evidence="2">The sequence shown here is derived from an EMBL/GenBank/DDBJ whole genome shotgun (WGS) entry which is preliminary data.</text>
</comment>
<organism evidence="2 3">
    <name type="scientific">Chitinophaga qingshengii</name>
    <dbReference type="NCBI Taxonomy" id="1569794"/>
    <lineage>
        <taxon>Bacteria</taxon>
        <taxon>Pseudomonadati</taxon>
        <taxon>Bacteroidota</taxon>
        <taxon>Chitinophagia</taxon>
        <taxon>Chitinophagales</taxon>
        <taxon>Chitinophagaceae</taxon>
        <taxon>Chitinophaga</taxon>
    </lineage>
</organism>